<proteinExistence type="predicted"/>
<gene>
    <name evidence="4" type="ORF">PCL_11999</name>
    <name evidence="2" type="ORF">Purlil1_2611</name>
    <name evidence="3" type="ORF">VFPBJ_01307</name>
</gene>
<evidence type="ECO:0000313" key="3">
    <source>
        <dbReference type="EMBL" id="OAQ87267.1"/>
    </source>
</evidence>
<reference evidence="3 5" key="3">
    <citation type="submission" date="2016-01" db="EMBL/GenBank/DDBJ databases">
        <title>Biosynthesis of antibiotic leucinostatins and their inhibition on Phytophthora in bio-control Purpureocillium lilacinum.</title>
        <authorList>
            <person name="Wang G."/>
            <person name="Liu Z."/>
            <person name="Lin R."/>
            <person name="Li E."/>
            <person name="Mao Z."/>
            <person name="Ling J."/>
            <person name="Yin W."/>
            <person name="Xie B."/>
        </authorList>
    </citation>
    <scope>NUCLEOTIDE SEQUENCE [LARGE SCALE GENOMIC DNA]</scope>
    <source>
        <strain evidence="3">PLBJ-1</strain>
    </source>
</reference>
<dbReference type="AlphaFoldDB" id="A0A179HAR9"/>
<reference evidence="2" key="4">
    <citation type="submission" date="2023-11" db="EMBL/GenBank/DDBJ databases">
        <authorList>
            <person name="Beijen E."/>
            <person name="Ohm R.A."/>
        </authorList>
    </citation>
    <scope>NUCLEOTIDE SEQUENCE</scope>
    <source>
        <strain evidence="2">CBS 150709</strain>
    </source>
</reference>
<dbReference type="Proteomes" id="UP000078240">
    <property type="component" value="Unassembled WGS sequence"/>
</dbReference>
<evidence type="ECO:0000313" key="5">
    <source>
        <dbReference type="Proteomes" id="UP000078240"/>
    </source>
</evidence>
<protein>
    <submittedName>
        <fullName evidence="3">Uncharacterized protein</fullName>
    </submittedName>
</protein>
<evidence type="ECO:0000313" key="7">
    <source>
        <dbReference type="Proteomes" id="UP001287286"/>
    </source>
</evidence>
<reference evidence="4" key="1">
    <citation type="submission" date="2015-05" db="EMBL/GenBank/DDBJ databases">
        <authorList>
            <person name="Wang D.B."/>
            <person name="Wang M."/>
        </authorList>
    </citation>
    <scope>NUCLEOTIDE SEQUENCE</scope>
    <source>
        <strain evidence="4">36-1</strain>
    </source>
</reference>
<dbReference type="EMBL" id="LCWV01000007">
    <property type="protein sequence ID" value="PWI71905.1"/>
    <property type="molecule type" value="Genomic_DNA"/>
</dbReference>
<dbReference type="Proteomes" id="UP000245956">
    <property type="component" value="Unassembled WGS sequence"/>
</dbReference>
<evidence type="ECO:0000256" key="1">
    <source>
        <dbReference type="SAM" id="MobiDB-lite"/>
    </source>
</evidence>
<reference evidence="4 6" key="2">
    <citation type="journal article" date="2016" name="Front. Microbiol.">
        <title>Genome and transcriptome sequences reveal the specific parasitism of the nematophagous Purpureocillium lilacinum 36-1.</title>
        <authorList>
            <person name="Xie J."/>
            <person name="Li S."/>
            <person name="Mo C."/>
            <person name="Xiao X."/>
            <person name="Peng D."/>
            <person name="Wang G."/>
            <person name="Xiao Y."/>
        </authorList>
    </citation>
    <scope>NUCLEOTIDE SEQUENCE [LARGE SCALE GENOMIC DNA]</scope>
    <source>
        <strain evidence="4 6">36-1</strain>
    </source>
</reference>
<dbReference type="EMBL" id="JAWRVI010000007">
    <property type="protein sequence ID" value="KAK4092686.1"/>
    <property type="molecule type" value="Genomic_DNA"/>
</dbReference>
<comment type="caution">
    <text evidence="3">The sequence shown here is derived from an EMBL/GenBank/DDBJ whole genome shotgun (WGS) entry which is preliminary data.</text>
</comment>
<organism evidence="3 5">
    <name type="scientific">Purpureocillium lilacinum</name>
    <name type="common">Paecilomyces lilacinus</name>
    <dbReference type="NCBI Taxonomy" id="33203"/>
    <lineage>
        <taxon>Eukaryota</taxon>
        <taxon>Fungi</taxon>
        <taxon>Dikarya</taxon>
        <taxon>Ascomycota</taxon>
        <taxon>Pezizomycotina</taxon>
        <taxon>Sordariomycetes</taxon>
        <taxon>Hypocreomycetidae</taxon>
        <taxon>Hypocreales</taxon>
        <taxon>Ophiocordycipitaceae</taxon>
        <taxon>Purpureocillium</taxon>
    </lineage>
</organism>
<feature type="region of interest" description="Disordered" evidence="1">
    <location>
        <begin position="47"/>
        <end position="142"/>
    </location>
</feature>
<feature type="compositionally biased region" description="Basic and acidic residues" evidence="1">
    <location>
        <begin position="57"/>
        <end position="68"/>
    </location>
</feature>
<dbReference type="EMBL" id="LSBH01000001">
    <property type="protein sequence ID" value="OAQ87267.1"/>
    <property type="molecule type" value="Genomic_DNA"/>
</dbReference>
<dbReference type="Proteomes" id="UP001287286">
    <property type="component" value="Unassembled WGS sequence"/>
</dbReference>
<evidence type="ECO:0000313" key="4">
    <source>
        <dbReference type="EMBL" id="PWI71905.1"/>
    </source>
</evidence>
<keyword evidence="7" id="KW-1185">Reference proteome</keyword>
<accession>A0A179HAR9</accession>
<evidence type="ECO:0000313" key="6">
    <source>
        <dbReference type="Proteomes" id="UP000245956"/>
    </source>
</evidence>
<name>A0A179HAR9_PURLI</name>
<reference evidence="2 7" key="5">
    <citation type="journal article" date="2024" name="Microbiol. Resour. Announc.">
        <title>Genome annotations for the ascomycete fungi Trichoderma harzianum, Trichoderma aggressivum, and Purpureocillium lilacinum.</title>
        <authorList>
            <person name="Beijen E.P.W."/>
            <person name="Ohm R.A."/>
        </authorList>
    </citation>
    <scope>NUCLEOTIDE SEQUENCE [LARGE SCALE GENOMIC DNA]</scope>
    <source>
        <strain evidence="2 7">CBS 150709</strain>
    </source>
</reference>
<evidence type="ECO:0000313" key="2">
    <source>
        <dbReference type="EMBL" id="KAK4092686.1"/>
    </source>
</evidence>
<sequence>MLRTLVGTVSWEENEPGPFCVCTRRPELREKGGMAAGVLVPWSMKTGDQRVPAWPKSRPEVGTRDSPGRRAAGARGTIPFSGSSGTFSRRRALAASGGQDAGTEPPDSGARELSGVRLVLQERGQDQDAQQSALGGGGPSDEAMCRWAQTKKSVAKRLIRCAVWGG</sequence>